<dbReference type="InterPro" id="IPR032466">
    <property type="entry name" value="Metal_Hydrolase"/>
</dbReference>
<dbReference type="PIRSF" id="PIRSF005902">
    <property type="entry name" value="DNase_TatD"/>
    <property type="match status" value="1"/>
</dbReference>
<evidence type="ECO:0000256" key="1">
    <source>
        <dbReference type="ARBA" id="ARBA00009275"/>
    </source>
</evidence>
<reference evidence="5" key="1">
    <citation type="journal article" date="2019" name="Int. J. Syst. Evol. Microbiol.">
        <title>The Global Catalogue of Microorganisms (GCM) 10K type strain sequencing project: providing services to taxonomists for standard genome sequencing and annotation.</title>
        <authorList>
            <consortium name="The Broad Institute Genomics Platform"/>
            <consortium name="The Broad Institute Genome Sequencing Center for Infectious Disease"/>
            <person name="Wu L."/>
            <person name="Ma J."/>
        </authorList>
    </citation>
    <scope>NUCLEOTIDE SEQUENCE [LARGE SCALE GENOMIC DNA]</scope>
    <source>
        <strain evidence="5">GH52</strain>
    </source>
</reference>
<dbReference type="EMBL" id="JBHUHO010000032">
    <property type="protein sequence ID" value="MFD2116893.1"/>
    <property type="molecule type" value="Genomic_DNA"/>
</dbReference>
<keyword evidence="2" id="KW-0479">Metal-binding</keyword>
<sequence>MIKQSFSFIDAHIHLDLYEADERDRLIQEAQAGDVAAVVAVSMNLASCETTSALAKQYSTFIMPAYGYHPEQPLPSLQEQQQLLDWMTKRHVAAERFAIGEVGLPYYTRQEAAAAGEPFDEQLYIDLLEKFVKLASEWQRPIVLHAVYEDAAKALQLLQQYNVKHAHFHWFKGDEQTISEMIAAGYYVSITPDVRYEEEIQQLVKRYPLELLMVETDGPWPFEQIYAGTQTVPSMVVDVVQQIANLKKLDVQEAANQLLKNTKQFYNM</sequence>
<dbReference type="Proteomes" id="UP001597362">
    <property type="component" value="Unassembled WGS sequence"/>
</dbReference>
<dbReference type="Gene3D" id="3.20.20.140">
    <property type="entry name" value="Metal-dependent hydrolases"/>
    <property type="match status" value="1"/>
</dbReference>
<dbReference type="PANTHER" id="PTHR46317">
    <property type="entry name" value="HYDROLASE OF PHP SUPERFAMILY-RELATED PROTEIN"/>
    <property type="match status" value="1"/>
</dbReference>
<comment type="caution">
    <text evidence="4">The sequence shown here is derived from an EMBL/GenBank/DDBJ whole genome shotgun (WGS) entry which is preliminary data.</text>
</comment>
<proteinExistence type="inferred from homology"/>
<comment type="similarity">
    <text evidence="1">Belongs to the metallo-dependent hydrolases superfamily. TatD-type hydrolase family.</text>
</comment>
<dbReference type="CDD" id="cd01310">
    <property type="entry name" value="TatD_DNAse"/>
    <property type="match status" value="1"/>
</dbReference>
<evidence type="ECO:0000313" key="4">
    <source>
        <dbReference type="EMBL" id="MFD2116893.1"/>
    </source>
</evidence>
<keyword evidence="5" id="KW-1185">Reference proteome</keyword>
<evidence type="ECO:0000313" key="5">
    <source>
        <dbReference type="Proteomes" id="UP001597362"/>
    </source>
</evidence>
<dbReference type="Pfam" id="PF01026">
    <property type="entry name" value="TatD_DNase"/>
    <property type="match status" value="1"/>
</dbReference>
<accession>A0ABW4YN15</accession>
<organism evidence="4 5">
    <name type="scientific">Paenibacillus yanchengensis</name>
    <dbReference type="NCBI Taxonomy" id="2035833"/>
    <lineage>
        <taxon>Bacteria</taxon>
        <taxon>Bacillati</taxon>
        <taxon>Bacillota</taxon>
        <taxon>Bacilli</taxon>
        <taxon>Bacillales</taxon>
        <taxon>Paenibacillaceae</taxon>
        <taxon>Paenibacillus</taxon>
    </lineage>
</organism>
<dbReference type="InterPro" id="IPR001130">
    <property type="entry name" value="TatD-like"/>
</dbReference>
<dbReference type="SUPFAM" id="SSF51556">
    <property type="entry name" value="Metallo-dependent hydrolases"/>
    <property type="match status" value="1"/>
</dbReference>
<dbReference type="PANTHER" id="PTHR46317:SF1">
    <property type="entry name" value="HYDROLASE, TATD FAMILY"/>
    <property type="match status" value="1"/>
</dbReference>
<keyword evidence="3 4" id="KW-0378">Hydrolase</keyword>
<gene>
    <name evidence="4" type="ORF">ACFSJH_14285</name>
</gene>
<protein>
    <submittedName>
        <fullName evidence="4">TatD family hydrolase</fullName>
    </submittedName>
</protein>
<evidence type="ECO:0000256" key="2">
    <source>
        <dbReference type="ARBA" id="ARBA00022723"/>
    </source>
</evidence>
<evidence type="ECO:0000256" key="3">
    <source>
        <dbReference type="ARBA" id="ARBA00022801"/>
    </source>
</evidence>
<name>A0ABW4YN15_9BACL</name>
<dbReference type="GO" id="GO:0016787">
    <property type="term" value="F:hydrolase activity"/>
    <property type="evidence" value="ECO:0007669"/>
    <property type="project" value="UniProtKB-KW"/>
</dbReference>
<dbReference type="RefSeq" id="WP_377773496.1">
    <property type="nucleotide sequence ID" value="NZ_JBHUHO010000032.1"/>
</dbReference>